<dbReference type="SMART" id="SM00298">
    <property type="entry name" value="CHROMO"/>
    <property type="match status" value="1"/>
</dbReference>
<dbReference type="InterPro" id="IPR023780">
    <property type="entry name" value="Chromo_domain"/>
</dbReference>
<dbReference type="Pfam" id="PF00385">
    <property type="entry name" value="Chromo"/>
    <property type="match status" value="1"/>
</dbReference>
<evidence type="ECO:0000256" key="1">
    <source>
        <dbReference type="ARBA" id="ARBA00004123"/>
    </source>
</evidence>
<reference evidence="3" key="1">
    <citation type="submission" date="2023-07" db="EMBL/GenBank/DDBJ databases">
        <authorList>
            <person name="Stuckert A."/>
        </authorList>
    </citation>
    <scope>NUCLEOTIDE SEQUENCE</scope>
</reference>
<dbReference type="EMBL" id="CAUEEQ010029483">
    <property type="protein sequence ID" value="CAJ0949050.1"/>
    <property type="molecule type" value="Genomic_DNA"/>
</dbReference>
<feature type="domain" description="Chromo" evidence="2">
    <location>
        <begin position="6"/>
        <end position="54"/>
    </location>
</feature>
<comment type="caution">
    <text evidence="3">The sequence shown here is derived from an EMBL/GenBank/DDBJ whole genome shotgun (WGS) entry which is preliminary data.</text>
</comment>
<dbReference type="InterPro" id="IPR016197">
    <property type="entry name" value="Chromo-like_dom_sf"/>
</dbReference>
<dbReference type="PROSITE" id="PS50013">
    <property type="entry name" value="CHROMO_2"/>
    <property type="match status" value="1"/>
</dbReference>
<evidence type="ECO:0000313" key="4">
    <source>
        <dbReference type="Proteomes" id="UP001176940"/>
    </source>
</evidence>
<comment type="subcellular location">
    <subcellularLocation>
        <location evidence="1">Nucleus</location>
    </subcellularLocation>
</comment>
<dbReference type="InterPro" id="IPR000953">
    <property type="entry name" value="Chromo/chromo_shadow_dom"/>
</dbReference>
<keyword evidence="4" id="KW-1185">Reference proteome</keyword>
<accession>A0ABN9LRX6</accession>
<dbReference type="Proteomes" id="UP001176940">
    <property type="component" value="Unassembled WGS sequence"/>
</dbReference>
<evidence type="ECO:0000259" key="2">
    <source>
        <dbReference type="PROSITE" id="PS50013"/>
    </source>
</evidence>
<name>A0ABN9LRX6_9NEOB</name>
<dbReference type="SUPFAM" id="SSF54160">
    <property type="entry name" value="Chromo domain-like"/>
    <property type="match status" value="1"/>
</dbReference>
<organism evidence="3 4">
    <name type="scientific">Ranitomeya imitator</name>
    <name type="common">mimic poison frog</name>
    <dbReference type="NCBI Taxonomy" id="111125"/>
    <lineage>
        <taxon>Eukaryota</taxon>
        <taxon>Metazoa</taxon>
        <taxon>Chordata</taxon>
        <taxon>Craniata</taxon>
        <taxon>Vertebrata</taxon>
        <taxon>Euteleostomi</taxon>
        <taxon>Amphibia</taxon>
        <taxon>Batrachia</taxon>
        <taxon>Anura</taxon>
        <taxon>Neobatrachia</taxon>
        <taxon>Hyloidea</taxon>
        <taxon>Dendrobatidae</taxon>
        <taxon>Dendrobatinae</taxon>
        <taxon>Ranitomeya</taxon>
    </lineage>
</organism>
<gene>
    <name evidence="3" type="ORF">RIMI_LOCUS12432493</name>
</gene>
<sequence length="115" mass="13188">MTSWLLAVTVIPCGPVGDRRRLQYLVKWKGYGQEDNSWVVASDVDATDLVRAFHLARPDRPGGSDCGHIRSVLSMFVQRYQYELILYCWKLWEADLPSTPLVRCLQMSRTVFGHS</sequence>
<evidence type="ECO:0000313" key="3">
    <source>
        <dbReference type="EMBL" id="CAJ0949050.1"/>
    </source>
</evidence>
<proteinExistence type="predicted"/>
<dbReference type="Gene3D" id="2.40.50.40">
    <property type="match status" value="1"/>
</dbReference>
<protein>
    <recommendedName>
        <fullName evidence="2">Chromo domain-containing protein</fullName>
    </recommendedName>
</protein>